<dbReference type="Proteomes" id="UP000315215">
    <property type="component" value="Chromosome"/>
</dbReference>
<proteinExistence type="predicted"/>
<name>A0A516KLC8_9BACI</name>
<dbReference type="InterPro" id="IPR010718">
    <property type="entry name" value="DUF1294"/>
</dbReference>
<dbReference type="AlphaFoldDB" id="A0A516KLC8"/>
<gene>
    <name evidence="2" type="ORF">FN924_11860</name>
</gene>
<dbReference type="KEGG" id="aqt:FN924_11860"/>
<keyword evidence="1" id="KW-0472">Membrane</keyword>
<dbReference type="PIRSF" id="PIRSF002599">
    <property type="entry name" value="Cold_shock_A"/>
    <property type="match status" value="1"/>
</dbReference>
<dbReference type="InterPro" id="IPR012156">
    <property type="entry name" value="Cold_shock_CspA"/>
</dbReference>
<keyword evidence="1" id="KW-0812">Transmembrane</keyword>
<evidence type="ECO:0000313" key="3">
    <source>
        <dbReference type="Proteomes" id="UP000315215"/>
    </source>
</evidence>
<dbReference type="Pfam" id="PF06961">
    <property type="entry name" value="DUF1294"/>
    <property type="match status" value="1"/>
</dbReference>
<evidence type="ECO:0000256" key="1">
    <source>
        <dbReference type="SAM" id="Phobius"/>
    </source>
</evidence>
<protein>
    <submittedName>
        <fullName evidence="2">DUF1294 domain-containing protein</fullName>
    </submittedName>
</protein>
<sequence>MMGYDKAQARKGERRTPERTIWLWTWVGGSLGGFVGMELFRHKTKHASFKYGLPLLVIVHVLVLYWLGSKQ</sequence>
<organism evidence="2 3">
    <name type="scientific">Radiobacillus deserti</name>
    <dbReference type="NCBI Taxonomy" id="2594883"/>
    <lineage>
        <taxon>Bacteria</taxon>
        <taxon>Bacillati</taxon>
        <taxon>Bacillota</taxon>
        <taxon>Bacilli</taxon>
        <taxon>Bacillales</taxon>
        <taxon>Bacillaceae</taxon>
        <taxon>Radiobacillus</taxon>
    </lineage>
</organism>
<feature type="transmembrane region" description="Helical" evidence="1">
    <location>
        <begin position="21"/>
        <end position="39"/>
    </location>
</feature>
<keyword evidence="3" id="KW-1185">Reference proteome</keyword>
<reference evidence="2 3" key="1">
    <citation type="submission" date="2019-07" db="EMBL/GenBank/DDBJ databases">
        <authorList>
            <person name="Li J."/>
        </authorList>
    </citation>
    <scope>NUCLEOTIDE SEQUENCE [LARGE SCALE GENOMIC DNA]</scope>
    <source>
        <strain evidence="2 3">TKL69</strain>
    </source>
</reference>
<dbReference type="GO" id="GO:0003676">
    <property type="term" value="F:nucleic acid binding"/>
    <property type="evidence" value="ECO:0007669"/>
    <property type="project" value="InterPro"/>
</dbReference>
<evidence type="ECO:0000313" key="2">
    <source>
        <dbReference type="EMBL" id="QDP42177.1"/>
    </source>
</evidence>
<dbReference type="EMBL" id="CP041666">
    <property type="protein sequence ID" value="QDP42177.1"/>
    <property type="molecule type" value="Genomic_DNA"/>
</dbReference>
<dbReference type="OrthoDB" id="1698854at2"/>
<feature type="transmembrane region" description="Helical" evidence="1">
    <location>
        <begin position="51"/>
        <end position="68"/>
    </location>
</feature>
<accession>A0A516KLC8</accession>
<keyword evidence="1" id="KW-1133">Transmembrane helix</keyword>